<keyword evidence="8" id="KW-0493">Microtubule</keyword>
<evidence type="ECO:0000256" key="4">
    <source>
        <dbReference type="ARBA" id="ARBA00022840"/>
    </source>
</evidence>
<dbReference type="PANTHER" id="PTHR47969:SF15">
    <property type="entry name" value="CHROMOSOME-ASSOCIATED KINESIN KIF4A-RELATED"/>
    <property type="match status" value="1"/>
</dbReference>
<dbReference type="PROSITE" id="PS50067">
    <property type="entry name" value="KINESIN_MOTOR_2"/>
    <property type="match status" value="2"/>
</dbReference>
<keyword evidence="2" id="KW-0963">Cytoplasm</keyword>
<protein>
    <recommendedName>
        <fullName evidence="8">Kinesin-like protein</fullName>
    </recommendedName>
</protein>
<dbReference type="InterPro" id="IPR001752">
    <property type="entry name" value="Kinesin_motor_dom"/>
</dbReference>
<keyword evidence="7 8" id="KW-0505">Motor protein</keyword>
<evidence type="ECO:0000256" key="7">
    <source>
        <dbReference type="PROSITE-ProRule" id="PRU00283"/>
    </source>
</evidence>
<reference evidence="9" key="1">
    <citation type="journal article" date="2013" name="Genome Biol.">
        <title>Draft genome of the mountain pine beetle, Dendroctonus ponderosae Hopkins, a major forest pest.</title>
        <authorList>
            <person name="Keeling C.I."/>
            <person name="Yuen M.M."/>
            <person name="Liao N.Y."/>
            <person name="Docking T.R."/>
            <person name="Chan S.K."/>
            <person name="Taylor G.A."/>
            <person name="Palmquist D.L."/>
            <person name="Jackman S.D."/>
            <person name="Nguyen A."/>
            <person name="Li M."/>
            <person name="Henderson H."/>
            <person name="Janes J.K."/>
            <person name="Zhao Y."/>
            <person name="Pandoh P."/>
            <person name="Moore R."/>
            <person name="Sperling F.A."/>
            <person name="Huber D.P."/>
            <person name="Birol I."/>
            <person name="Jones S.J."/>
            <person name="Bohlmann J."/>
        </authorList>
    </citation>
    <scope>NUCLEOTIDE SEQUENCE</scope>
</reference>
<dbReference type="PRINTS" id="PR00380">
    <property type="entry name" value="KINESINHEAVY"/>
</dbReference>
<keyword evidence="3 7" id="KW-0547">Nucleotide-binding</keyword>
<comment type="caution">
    <text evidence="7">Lacks conserved residue(s) required for the propagation of feature annotation.</text>
</comment>
<dbReference type="PROSITE" id="PS00411">
    <property type="entry name" value="KINESIN_MOTOR_1"/>
    <property type="match status" value="1"/>
</dbReference>
<dbReference type="SMART" id="SM00129">
    <property type="entry name" value="KISc"/>
    <property type="match status" value="1"/>
</dbReference>
<organism evidence="9">
    <name type="scientific">Dendroctonus ponderosae</name>
    <name type="common">Mountain pine beetle</name>
    <dbReference type="NCBI Taxonomy" id="77166"/>
    <lineage>
        <taxon>Eukaryota</taxon>
        <taxon>Metazoa</taxon>
        <taxon>Ecdysozoa</taxon>
        <taxon>Arthropoda</taxon>
        <taxon>Hexapoda</taxon>
        <taxon>Insecta</taxon>
        <taxon>Pterygota</taxon>
        <taxon>Neoptera</taxon>
        <taxon>Endopterygota</taxon>
        <taxon>Coleoptera</taxon>
        <taxon>Polyphaga</taxon>
        <taxon>Cucujiformia</taxon>
        <taxon>Curculionidae</taxon>
        <taxon>Scolytinae</taxon>
        <taxon>Dendroctonus</taxon>
    </lineage>
</organism>
<dbReference type="GO" id="GO:0007052">
    <property type="term" value="P:mitotic spindle organization"/>
    <property type="evidence" value="ECO:0007669"/>
    <property type="project" value="TreeGrafter"/>
</dbReference>
<feature type="binding site" evidence="7">
    <location>
        <begin position="84"/>
        <end position="91"/>
    </location>
    <ligand>
        <name>ATP</name>
        <dbReference type="ChEBI" id="CHEBI:30616"/>
    </ligand>
</feature>
<dbReference type="Gene3D" id="3.40.850.10">
    <property type="entry name" value="Kinesin motor domain"/>
    <property type="match status" value="2"/>
</dbReference>
<keyword evidence="5" id="KW-0175">Coiled coil</keyword>
<dbReference type="GO" id="GO:0005524">
    <property type="term" value="F:ATP binding"/>
    <property type="evidence" value="ECO:0007669"/>
    <property type="project" value="UniProtKB-UniRule"/>
</dbReference>
<evidence type="ECO:0000256" key="8">
    <source>
        <dbReference type="RuleBase" id="RU000394"/>
    </source>
</evidence>
<evidence type="ECO:0000256" key="3">
    <source>
        <dbReference type="ARBA" id="ARBA00022741"/>
    </source>
</evidence>
<gene>
    <name evidence="9" type="ORF">YQE_12366</name>
</gene>
<evidence type="ECO:0000313" key="9">
    <source>
        <dbReference type="EMBL" id="ENN70965.1"/>
    </source>
</evidence>
<dbReference type="SUPFAM" id="SSF52540">
    <property type="entry name" value="P-loop containing nucleoside triphosphate hydrolases"/>
    <property type="match status" value="1"/>
</dbReference>
<proteinExistence type="inferred from homology"/>
<evidence type="ECO:0000256" key="1">
    <source>
        <dbReference type="ARBA" id="ARBA00004245"/>
    </source>
</evidence>
<dbReference type="EMBL" id="KB741280">
    <property type="protein sequence ID" value="ENN70965.1"/>
    <property type="molecule type" value="Genomic_DNA"/>
</dbReference>
<dbReference type="GO" id="GO:0005875">
    <property type="term" value="C:microtubule associated complex"/>
    <property type="evidence" value="ECO:0007669"/>
    <property type="project" value="TreeGrafter"/>
</dbReference>
<feature type="non-terminal residue" evidence="9">
    <location>
        <position position="1"/>
    </location>
</feature>
<dbReference type="AlphaFoldDB" id="N6TP07"/>
<keyword evidence="4 7" id="KW-0067">ATP-binding</keyword>
<dbReference type="GO" id="GO:0007018">
    <property type="term" value="P:microtubule-based movement"/>
    <property type="evidence" value="ECO:0007669"/>
    <property type="project" value="InterPro"/>
</dbReference>
<evidence type="ECO:0000256" key="5">
    <source>
        <dbReference type="ARBA" id="ARBA00023054"/>
    </source>
</evidence>
<dbReference type="GO" id="GO:0003777">
    <property type="term" value="F:microtubule motor activity"/>
    <property type="evidence" value="ECO:0007669"/>
    <property type="project" value="InterPro"/>
</dbReference>
<name>N6TP07_DENPD</name>
<comment type="subcellular location">
    <subcellularLocation>
        <location evidence="1">Cytoplasm</location>
        <location evidence="1">Cytoskeleton</location>
    </subcellularLocation>
</comment>
<dbReference type="InterPro" id="IPR027417">
    <property type="entry name" value="P-loop_NTPase"/>
</dbReference>
<dbReference type="Pfam" id="PF00225">
    <property type="entry name" value="Kinesin"/>
    <property type="match status" value="2"/>
</dbReference>
<evidence type="ECO:0000256" key="2">
    <source>
        <dbReference type="ARBA" id="ARBA00022490"/>
    </source>
</evidence>
<keyword evidence="6" id="KW-0206">Cytoskeleton</keyword>
<comment type="similarity">
    <text evidence="7 8">Belongs to the TRAFAC class myosin-kinesin ATPase superfamily. Kinesin family.</text>
</comment>
<dbReference type="GO" id="GO:0051231">
    <property type="term" value="P:spindle elongation"/>
    <property type="evidence" value="ECO:0007669"/>
    <property type="project" value="TreeGrafter"/>
</dbReference>
<dbReference type="InterPro" id="IPR019821">
    <property type="entry name" value="Kinesin_motor_CS"/>
</dbReference>
<dbReference type="GO" id="GO:0005874">
    <property type="term" value="C:microtubule"/>
    <property type="evidence" value="ECO:0007669"/>
    <property type="project" value="UniProtKB-KW"/>
</dbReference>
<evidence type="ECO:0000256" key="6">
    <source>
        <dbReference type="ARBA" id="ARBA00023212"/>
    </source>
</evidence>
<dbReference type="GO" id="GO:0008017">
    <property type="term" value="F:microtubule binding"/>
    <property type="evidence" value="ECO:0007669"/>
    <property type="project" value="InterPro"/>
</dbReference>
<accession>N6TP07</accession>
<dbReference type="PANTHER" id="PTHR47969">
    <property type="entry name" value="CHROMOSOME-ASSOCIATED KINESIN KIF4A-RELATED"/>
    <property type="match status" value="1"/>
</dbReference>
<dbReference type="HOGENOM" id="CLU_486866_0_0_1"/>
<dbReference type="OrthoDB" id="6237065at2759"/>
<sequence>MPMDSQKEHIQVSVRSRPLLSETSSLQLISKDPPVLLLPERSQTYQFDNVFLEDADQQKVYNDAVRPLVNLVKLGYNCTVFAYGQTGTGKTYTMGSGSQGRYGNIETRSNQAFIPKTKIFFHTRNFLTTNNPCSSEEVFGKLNLVDLAGSESVKKTGSKGGTFQEGININKGLLCIGQVISALSARSSYIPYRESTITSILKGMFLIYIHREKIKPPISESLNIDNYISLIACVSADPEDITETLQTLDFAQRTKRIRCNPEVVAKFKKDNPERLIQGRTPMSLIQGRTPMKRWKTPLKTPISRSLGMTLLPLINERDSEISHAEVSLSIDLSAKKTAITDVQQMLRITWGKIQDTVTKMVYSEVAQLMQKPARAASSPIDDNHNTFPNKILFRDESLDSPAIENPLHDLAQKDFSFKIPLKPAPLVKTQNDISRNSVRRSSRLALKHQANQSVDLMKSDWWFDSVITSSKRKKTEEDTLTEVMKSTPIFNNDNGHKTNTGTRRKSMRLKAQKCNEKYHRKSAHVAFENGVKVAQPRNPKELGGETAIRWAEDCRANSNV</sequence>
<dbReference type="InterPro" id="IPR036961">
    <property type="entry name" value="Kinesin_motor_dom_sf"/>
</dbReference>
<dbReference type="InterPro" id="IPR027640">
    <property type="entry name" value="Kinesin-like_fam"/>
</dbReference>